<protein>
    <submittedName>
        <fullName evidence="2">Isoflavone reductase family protein</fullName>
    </submittedName>
</protein>
<proteinExistence type="predicted"/>
<evidence type="ECO:0000313" key="3">
    <source>
        <dbReference type="Proteomes" id="UP000700596"/>
    </source>
</evidence>
<sequence length="324" mass="35864">MSATHKVLLVGATGETGGDILDGLLADDGFEVSCLVQPSSANKPAVQELSSRNAKIVIVDLSSPTAEIGKAIKGFDTIISTIGFTALKAELSLVEAIAIAGTSRFVPCAFSTICPPGGIMRLRDDKETVFQQVWKHYIPYTIIDVGTWHQVTVPKIPSGKLDYAITFPLDEIFCDGEAKNLLMDKRDIGPFVANIVKDARTINQKVICYSDEISQNDVVRIVEEKSSEKLLLTHMSENEIIIRCDKARAVAREDPSDLMKKIHQSGPEYSVSKYVRRDNTLANAKYFGYLNARELYPDVKPKPYAEYVDEILQGKGKRPYADRF</sequence>
<dbReference type="SUPFAM" id="SSF51735">
    <property type="entry name" value="NAD(P)-binding Rossmann-fold domains"/>
    <property type="match status" value="1"/>
</dbReference>
<evidence type="ECO:0000259" key="1">
    <source>
        <dbReference type="Pfam" id="PF05368"/>
    </source>
</evidence>
<dbReference type="Proteomes" id="UP000700596">
    <property type="component" value="Unassembled WGS sequence"/>
</dbReference>
<accession>A0A9P9E863</accession>
<reference evidence="2" key="1">
    <citation type="journal article" date="2021" name="Nat. Commun.">
        <title>Genetic determinants of endophytism in the Arabidopsis root mycobiome.</title>
        <authorList>
            <person name="Mesny F."/>
            <person name="Miyauchi S."/>
            <person name="Thiergart T."/>
            <person name="Pickel B."/>
            <person name="Atanasova L."/>
            <person name="Karlsson M."/>
            <person name="Huettel B."/>
            <person name="Barry K.W."/>
            <person name="Haridas S."/>
            <person name="Chen C."/>
            <person name="Bauer D."/>
            <person name="Andreopoulos W."/>
            <person name="Pangilinan J."/>
            <person name="LaButti K."/>
            <person name="Riley R."/>
            <person name="Lipzen A."/>
            <person name="Clum A."/>
            <person name="Drula E."/>
            <person name="Henrissat B."/>
            <person name="Kohler A."/>
            <person name="Grigoriev I.V."/>
            <person name="Martin F.M."/>
            <person name="Hacquard S."/>
        </authorList>
    </citation>
    <scope>NUCLEOTIDE SEQUENCE</scope>
    <source>
        <strain evidence="2">MPI-CAGE-CH-0243</strain>
    </source>
</reference>
<gene>
    <name evidence="2" type="ORF">B0J11DRAFT_456333</name>
</gene>
<feature type="domain" description="NmrA-like" evidence="1">
    <location>
        <begin position="4"/>
        <end position="240"/>
    </location>
</feature>
<comment type="caution">
    <text evidence="2">The sequence shown here is derived from an EMBL/GenBank/DDBJ whole genome shotgun (WGS) entry which is preliminary data.</text>
</comment>
<keyword evidence="3" id="KW-1185">Reference proteome</keyword>
<dbReference type="Gene3D" id="3.90.25.10">
    <property type="entry name" value="UDP-galactose 4-epimerase, domain 1"/>
    <property type="match status" value="1"/>
</dbReference>
<dbReference type="Pfam" id="PF05368">
    <property type="entry name" value="NmrA"/>
    <property type="match status" value="1"/>
</dbReference>
<dbReference type="EMBL" id="JAGMWT010000003">
    <property type="protein sequence ID" value="KAH7132389.1"/>
    <property type="molecule type" value="Genomic_DNA"/>
</dbReference>
<dbReference type="InterPro" id="IPR008030">
    <property type="entry name" value="NmrA-like"/>
</dbReference>
<dbReference type="InterPro" id="IPR036291">
    <property type="entry name" value="NAD(P)-bd_dom_sf"/>
</dbReference>
<dbReference type="InterPro" id="IPR050608">
    <property type="entry name" value="NmrA-type/Isoflavone_red_sf"/>
</dbReference>
<dbReference type="PANTHER" id="PTHR43349:SF93">
    <property type="entry name" value="ISOFLAVONE REDUCTASE HOMOLOG P3-RELATED"/>
    <property type="match status" value="1"/>
</dbReference>
<evidence type="ECO:0000313" key="2">
    <source>
        <dbReference type="EMBL" id="KAH7132389.1"/>
    </source>
</evidence>
<dbReference type="AlphaFoldDB" id="A0A9P9E863"/>
<organism evidence="2 3">
    <name type="scientific">Dendryphion nanum</name>
    <dbReference type="NCBI Taxonomy" id="256645"/>
    <lineage>
        <taxon>Eukaryota</taxon>
        <taxon>Fungi</taxon>
        <taxon>Dikarya</taxon>
        <taxon>Ascomycota</taxon>
        <taxon>Pezizomycotina</taxon>
        <taxon>Dothideomycetes</taxon>
        <taxon>Pleosporomycetidae</taxon>
        <taxon>Pleosporales</taxon>
        <taxon>Torulaceae</taxon>
        <taxon>Dendryphion</taxon>
    </lineage>
</organism>
<dbReference type="OrthoDB" id="419598at2759"/>
<name>A0A9P9E863_9PLEO</name>
<dbReference type="Gene3D" id="3.40.50.720">
    <property type="entry name" value="NAD(P)-binding Rossmann-like Domain"/>
    <property type="match status" value="1"/>
</dbReference>
<dbReference type="PANTHER" id="PTHR43349">
    <property type="entry name" value="PINORESINOL REDUCTASE-RELATED"/>
    <property type="match status" value="1"/>
</dbReference>